<comment type="caution">
    <text evidence="2">The sequence shown here is derived from an EMBL/GenBank/DDBJ whole genome shotgun (WGS) entry which is preliminary data.</text>
</comment>
<dbReference type="SUPFAM" id="SSF109854">
    <property type="entry name" value="DinB/YfiT-like putative metalloenzymes"/>
    <property type="match status" value="1"/>
</dbReference>
<sequence>MTGLDRFKSAADAQEHDMTNWPILAQSHDALRTAVAAVADWGAPTPCADWTAAQVFQHAAGDQIGFAAFLTGCPGPSYDPFAPSGVLDGEPRDLLEPALRLAAEAWAGVATSSEQVHVPVPPNDMPAGLGVGACALDAAVHAWDLARSAGAPSPVPTTLARDLLPVAQQIVEPLRAFGAYAPALPASSGDEVAALMRYLGRDPNWTA</sequence>
<keyword evidence="3" id="KW-1185">Reference proteome</keyword>
<dbReference type="InterPro" id="IPR034660">
    <property type="entry name" value="DinB/YfiT-like"/>
</dbReference>
<dbReference type="Gene3D" id="1.20.120.450">
    <property type="entry name" value="dinb family like domain"/>
    <property type="match status" value="1"/>
</dbReference>
<keyword evidence="2" id="KW-0413">Isomerase</keyword>
<dbReference type="OrthoDB" id="5185819at2"/>
<evidence type="ECO:0000313" key="2">
    <source>
        <dbReference type="EMBL" id="RFU41583.1"/>
    </source>
</evidence>
<name>A0A372JNI1_9ACTN</name>
<evidence type="ECO:0000313" key="3">
    <source>
        <dbReference type="Proteomes" id="UP000261811"/>
    </source>
</evidence>
<protein>
    <submittedName>
        <fullName evidence="2">Maleylpyruvate isomerase family mycothiol-dependent enzyme</fullName>
    </submittedName>
</protein>
<accession>A0A372JNI1</accession>
<dbReference type="GO" id="GO:0046872">
    <property type="term" value="F:metal ion binding"/>
    <property type="evidence" value="ECO:0007669"/>
    <property type="project" value="InterPro"/>
</dbReference>
<proteinExistence type="predicted"/>
<dbReference type="AlphaFoldDB" id="A0A372JNI1"/>
<gene>
    <name evidence="2" type="ORF">DZF91_11035</name>
</gene>
<reference evidence="2 3" key="1">
    <citation type="submission" date="2018-08" db="EMBL/GenBank/DDBJ databases">
        <title>Actinomadura jelena sp. nov., a novel Actinomycete isolated from soil in Chad.</title>
        <authorList>
            <person name="Shi L."/>
        </authorList>
    </citation>
    <scope>NUCLEOTIDE SEQUENCE [LARGE SCALE GENOMIC DNA]</scope>
    <source>
        <strain evidence="2 3">NEAU-G17</strain>
    </source>
</reference>
<dbReference type="Proteomes" id="UP000261811">
    <property type="component" value="Unassembled WGS sequence"/>
</dbReference>
<dbReference type="NCBIfam" id="TIGR03083">
    <property type="entry name" value="maleylpyruvate isomerase family mycothiol-dependent enzyme"/>
    <property type="match status" value="1"/>
</dbReference>
<keyword evidence="2" id="KW-0670">Pyruvate</keyword>
<dbReference type="GO" id="GO:0016853">
    <property type="term" value="F:isomerase activity"/>
    <property type="evidence" value="ECO:0007669"/>
    <property type="project" value="UniProtKB-KW"/>
</dbReference>
<dbReference type="InterPro" id="IPR024344">
    <property type="entry name" value="MDMPI_metal-binding"/>
</dbReference>
<dbReference type="EMBL" id="QURH01000200">
    <property type="protein sequence ID" value="RFU41583.1"/>
    <property type="molecule type" value="Genomic_DNA"/>
</dbReference>
<dbReference type="Pfam" id="PF11716">
    <property type="entry name" value="MDMPI_N"/>
    <property type="match status" value="1"/>
</dbReference>
<dbReference type="InterPro" id="IPR017517">
    <property type="entry name" value="Maleyloyr_isom"/>
</dbReference>
<feature type="domain" description="Mycothiol-dependent maleylpyruvate isomerase metal-binding" evidence="1">
    <location>
        <begin position="24"/>
        <end position="146"/>
    </location>
</feature>
<organism evidence="2 3">
    <name type="scientific">Actinomadura logoneensis</name>
    <dbReference type="NCBI Taxonomy" id="2293572"/>
    <lineage>
        <taxon>Bacteria</taxon>
        <taxon>Bacillati</taxon>
        <taxon>Actinomycetota</taxon>
        <taxon>Actinomycetes</taxon>
        <taxon>Streptosporangiales</taxon>
        <taxon>Thermomonosporaceae</taxon>
        <taxon>Actinomadura</taxon>
    </lineage>
</organism>
<evidence type="ECO:0000259" key="1">
    <source>
        <dbReference type="Pfam" id="PF11716"/>
    </source>
</evidence>